<organism evidence="1 2">
    <name type="scientific">Actinophytocola oryzae</name>
    <dbReference type="NCBI Taxonomy" id="502181"/>
    <lineage>
        <taxon>Bacteria</taxon>
        <taxon>Bacillati</taxon>
        <taxon>Actinomycetota</taxon>
        <taxon>Actinomycetes</taxon>
        <taxon>Pseudonocardiales</taxon>
        <taxon>Pseudonocardiaceae</taxon>
    </lineage>
</organism>
<evidence type="ECO:0000313" key="2">
    <source>
        <dbReference type="Proteomes" id="UP000294927"/>
    </source>
</evidence>
<dbReference type="AlphaFoldDB" id="A0A4R7UN76"/>
<reference evidence="1 2" key="1">
    <citation type="submission" date="2019-03" db="EMBL/GenBank/DDBJ databases">
        <title>Genomic Encyclopedia of Archaeal and Bacterial Type Strains, Phase II (KMG-II): from individual species to whole genera.</title>
        <authorList>
            <person name="Goeker M."/>
        </authorList>
    </citation>
    <scope>NUCLEOTIDE SEQUENCE [LARGE SCALE GENOMIC DNA]</scope>
    <source>
        <strain evidence="1 2">DSM 45499</strain>
    </source>
</reference>
<proteinExistence type="predicted"/>
<gene>
    <name evidence="1" type="ORF">CLV71_1462</name>
</gene>
<dbReference type="Proteomes" id="UP000294927">
    <property type="component" value="Unassembled WGS sequence"/>
</dbReference>
<name>A0A4R7UN76_9PSEU</name>
<sequence>MGVLVSAQDIGHFYLVTFDHGVEIEMVLPGTGHAVRFVDQPGQTLAPAYQKAAGPRNYGVYRMPFRRRFRAIFGRRASA</sequence>
<evidence type="ECO:0000313" key="1">
    <source>
        <dbReference type="EMBL" id="TDV33977.1"/>
    </source>
</evidence>
<dbReference type="RefSeq" id="WP_133909551.1">
    <property type="nucleotide sequence ID" value="NZ_SOCP01000046.1"/>
</dbReference>
<dbReference type="EMBL" id="SOCP01000046">
    <property type="protein sequence ID" value="TDV33977.1"/>
    <property type="molecule type" value="Genomic_DNA"/>
</dbReference>
<accession>A0A4R7UN76</accession>
<protein>
    <submittedName>
        <fullName evidence="1">Uncharacterized protein</fullName>
    </submittedName>
</protein>
<keyword evidence="2" id="KW-1185">Reference proteome</keyword>
<comment type="caution">
    <text evidence="1">The sequence shown here is derived from an EMBL/GenBank/DDBJ whole genome shotgun (WGS) entry which is preliminary data.</text>
</comment>